<organism evidence="1 2">
    <name type="scientific">Paraburkholderia caledonica</name>
    <dbReference type="NCBI Taxonomy" id="134536"/>
    <lineage>
        <taxon>Bacteria</taxon>
        <taxon>Pseudomonadati</taxon>
        <taxon>Pseudomonadota</taxon>
        <taxon>Betaproteobacteria</taxon>
        <taxon>Burkholderiales</taxon>
        <taxon>Burkholderiaceae</taxon>
        <taxon>Paraburkholderia</taxon>
    </lineage>
</organism>
<comment type="caution">
    <text evidence="1">The sequence shown here is derived from an EMBL/GenBank/DDBJ whole genome shotgun (WGS) entry which is preliminary data.</text>
</comment>
<evidence type="ECO:0008006" key="3">
    <source>
        <dbReference type="Google" id="ProtNLM"/>
    </source>
</evidence>
<gene>
    <name evidence="1" type="ORF">J2793_007151</name>
</gene>
<reference evidence="1" key="1">
    <citation type="submission" date="2023-07" db="EMBL/GenBank/DDBJ databases">
        <title>Sorghum-associated microbial communities from plants grown in Nebraska, USA.</title>
        <authorList>
            <person name="Schachtman D."/>
        </authorList>
    </citation>
    <scope>NUCLEOTIDE SEQUENCE</scope>
    <source>
        <strain evidence="1">DS1061</strain>
    </source>
</reference>
<dbReference type="Proteomes" id="UP001229486">
    <property type="component" value="Unassembled WGS sequence"/>
</dbReference>
<dbReference type="RefSeq" id="WP_392396230.1">
    <property type="nucleotide sequence ID" value="NZ_JAURTK010000026.1"/>
</dbReference>
<proteinExistence type="predicted"/>
<dbReference type="AlphaFoldDB" id="A0AB73INX5"/>
<evidence type="ECO:0000313" key="1">
    <source>
        <dbReference type="EMBL" id="MDP9651676.1"/>
    </source>
</evidence>
<name>A0AB73INX5_9BURK</name>
<evidence type="ECO:0000313" key="2">
    <source>
        <dbReference type="Proteomes" id="UP001229486"/>
    </source>
</evidence>
<dbReference type="EMBL" id="JAURTK010000026">
    <property type="protein sequence ID" value="MDP9651676.1"/>
    <property type="molecule type" value="Genomic_DNA"/>
</dbReference>
<accession>A0AB73INX5</accession>
<protein>
    <recommendedName>
        <fullName evidence="3">DUF4298 domain-containing protein</fullName>
    </recommendedName>
</protein>
<sequence length="99" mass="11375">MSKSLTELIRDANREIMPADRHAILDLIEQQAARIAELDKDAARYRWLRDQVTIDPEECYYAMPEVFAWDIKPGPQLNKLFRNFDAAIDAALSAQPAKE</sequence>